<evidence type="ECO:0000313" key="4">
    <source>
        <dbReference type="EMBL" id="QDV06329.1"/>
    </source>
</evidence>
<feature type="transmembrane region" description="Helical" evidence="3">
    <location>
        <begin position="513"/>
        <end position="530"/>
    </location>
</feature>
<keyword evidence="3" id="KW-1133">Transmembrane helix</keyword>
<sequence>MASGTPYKKSNVDDFAHAQLDLDEAKNPFDLKVLVLYAVARFRGLILALGILGAILGLFAGAAQPNVYSSLTKLHFEPSVRQLIREEQAWGVETGEVRINANTAILEELELLKDPSILEAVVDKIGAREILRVADPSSADGPGTSMPVRLMHSLQAGLIRLKGLDDPFPEGPESEAKVAAYDRLKANVMIANQRSTQIIDVKYSDSSPAKAKQILDEIITQMRARHLTAFSARGSLDIVRENQNLAFQELSKAKNDLNEFKAQCGFHDLENEWAQCNEEILMRERELSDMHAERGALLGKVKSLSKDLGIGVSAEDEVVADGVNAQGEEVRGGRVLNPAYTRLRRQLEDAQGDLRDLQNLNSDPTPGSLPWRAQGKLTNLIAQLENDLQGTDPYGKVDGILGDGLDDSRSETLTLLSVARGELEGLINKIETTEERIAELEERRLAMEECEVEYNQSLQAAEMIKLKVDTLAAQERQLTGLAYMDDDRRSELKVFLPARLAKDKEGPQRSKPLLIGLIGGMVLGIGIAILRQLLERNVRYQETVENSLGLRVLCVVPDLSSNPGFGRKGASGKPAAKDPSTKGAA</sequence>
<gene>
    <name evidence="4" type="ORF">Poly30_18380</name>
</gene>
<dbReference type="InterPro" id="IPR050445">
    <property type="entry name" value="Bact_polysacc_biosynth/exp"/>
</dbReference>
<feature type="transmembrane region" description="Helical" evidence="3">
    <location>
        <begin position="42"/>
        <end position="63"/>
    </location>
</feature>
<evidence type="ECO:0000256" key="3">
    <source>
        <dbReference type="SAM" id="Phobius"/>
    </source>
</evidence>
<dbReference type="RefSeq" id="WP_145196414.1">
    <property type="nucleotide sequence ID" value="NZ_CP036434.1"/>
</dbReference>
<dbReference type="PANTHER" id="PTHR32309:SF31">
    <property type="entry name" value="CAPSULAR EXOPOLYSACCHARIDE FAMILY"/>
    <property type="match status" value="1"/>
</dbReference>
<reference evidence="4 5" key="1">
    <citation type="submission" date="2019-02" db="EMBL/GenBank/DDBJ databases">
        <title>Deep-cultivation of Planctomycetes and their phenomic and genomic characterization uncovers novel biology.</title>
        <authorList>
            <person name="Wiegand S."/>
            <person name="Jogler M."/>
            <person name="Boedeker C."/>
            <person name="Pinto D."/>
            <person name="Vollmers J."/>
            <person name="Rivas-Marin E."/>
            <person name="Kohn T."/>
            <person name="Peeters S.H."/>
            <person name="Heuer A."/>
            <person name="Rast P."/>
            <person name="Oberbeckmann S."/>
            <person name="Bunk B."/>
            <person name="Jeske O."/>
            <person name="Meyerdierks A."/>
            <person name="Storesund J.E."/>
            <person name="Kallscheuer N."/>
            <person name="Luecker S."/>
            <person name="Lage O.M."/>
            <person name="Pohl T."/>
            <person name="Merkel B.J."/>
            <person name="Hornburger P."/>
            <person name="Mueller R.-W."/>
            <person name="Bruemmer F."/>
            <person name="Labrenz M."/>
            <person name="Spormann A.M."/>
            <person name="Op den Camp H."/>
            <person name="Overmann J."/>
            <person name="Amann R."/>
            <person name="Jetten M.S.M."/>
            <person name="Mascher T."/>
            <person name="Medema M.H."/>
            <person name="Devos D.P."/>
            <person name="Kaster A.-K."/>
            <person name="Ovreas L."/>
            <person name="Rohde M."/>
            <person name="Galperin M.Y."/>
            <person name="Jogler C."/>
        </authorList>
    </citation>
    <scope>NUCLEOTIDE SEQUENCE [LARGE SCALE GENOMIC DNA]</scope>
    <source>
        <strain evidence="4 5">Poly30</strain>
    </source>
</reference>
<organism evidence="4 5">
    <name type="scientific">Saltatorellus ferox</name>
    <dbReference type="NCBI Taxonomy" id="2528018"/>
    <lineage>
        <taxon>Bacteria</taxon>
        <taxon>Pseudomonadati</taxon>
        <taxon>Planctomycetota</taxon>
        <taxon>Planctomycetia</taxon>
        <taxon>Planctomycetia incertae sedis</taxon>
        <taxon>Saltatorellus</taxon>
    </lineage>
</organism>
<keyword evidence="3" id="KW-0472">Membrane</keyword>
<keyword evidence="5" id="KW-1185">Reference proteome</keyword>
<accession>A0A518EQG9</accession>
<dbReference type="EMBL" id="CP036434">
    <property type="protein sequence ID" value="QDV06329.1"/>
    <property type="molecule type" value="Genomic_DNA"/>
</dbReference>
<keyword evidence="1" id="KW-0175">Coiled coil</keyword>
<dbReference type="AlphaFoldDB" id="A0A518EQG9"/>
<evidence type="ECO:0000313" key="5">
    <source>
        <dbReference type="Proteomes" id="UP000320390"/>
    </source>
</evidence>
<keyword evidence="3" id="KW-0812">Transmembrane</keyword>
<feature type="coiled-coil region" evidence="1">
    <location>
        <begin position="416"/>
        <end position="450"/>
    </location>
</feature>
<dbReference type="PANTHER" id="PTHR32309">
    <property type="entry name" value="TYROSINE-PROTEIN KINASE"/>
    <property type="match status" value="1"/>
</dbReference>
<evidence type="ECO:0000256" key="2">
    <source>
        <dbReference type="SAM" id="MobiDB-lite"/>
    </source>
</evidence>
<proteinExistence type="predicted"/>
<evidence type="ECO:0000256" key="1">
    <source>
        <dbReference type="SAM" id="Coils"/>
    </source>
</evidence>
<protein>
    <submittedName>
        <fullName evidence="4">Chain length determinant protein</fullName>
    </submittedName>
</protein>
<feature type="region of interest" description="Disordered" evidence="2">
    <location>
        <begin position="564"/>
        <end position="585"/>
    </location>
</feature>
<name>A0A518EQG9_9BACT</name>
<feature type="compositionally biased region" description="Basic and acidic residues" evidence="2">
    <location>
        <begin position="575"/>
        <end position="585"/>
    </location>
</feature>
<dbReference type="Proteomes" id="UP000320390">
    <property type="component" value="Chromosome"/>
</dbReference>